<name>A0ABD1FA49_HYPHA</name>
<dbReference type="SUPFAM" id="SSF57903">
    <property type="entry name" value="FYVE/PHD zinc finger"/>
    <property type="match status" value="1"/>
</dbReference>
<dbReference type="AlphaFoldDB" id="A0ABD1FA49"/>
<dbReference type="InterPro" id="IPR011011">
    <property type="entry name" value="Znf_FYVE_PHD"/>
</dbReference>
<comment type="caution">
    <text evidence="2">The sequence shown here is derived from an EMBL/GenBank/DDBJ whole genome shotgun (WGS) entry which is preliminary data.</text>
</comment>
<protein>
    <submittedName>
        <fullName evidence="2">Uncharacterized protein</fullName>
    </submittedName>
</protein>
<dbReference type="Gene3D" id="3.30.40.10">
    <property type="entry name" value="Zinc/RING finger domain, C3HC4 (zinc finger)"/>
    <property type="match status" value="1"/>
</dbReference>
<organism evidence="2 3">
    <name type="scientific">Hypothenemus hampei</name>
    <name type="common">Coffee berry borer</name>
    <dbReference type="NCBI Taxonomy" id="57062"/>
    <lineage>
        <taxon>Eukaryota</taxon>
        <taxon>Metazoa</taxon>
        <taxon>Ecdysozoa</taxon>
        <taxon>Arthropoda</taxon>
        <taxon>Hexapoda</taxon>
        <taxon>Insecta</taxon>
        <taxon>Pterygota</taxon>
        <taxon>Neoptera</taxon>
        <taxon>Endopterygota</taxon>
        <taxon>Coleoptera</taxon>
        <taxon>Polyphaga</taxon>
        <taxon>Cucujiformia</taxon>
        <taxon>Curculionidae</taxon>
        <taxon>Scolytinae</taxon>
        <taxon>Hypothenemus</taxon>
    </lineage>
</organism>
<keyword evidence="3" id="KW-1185">Reference proteome</keyword>
<dbReference type="EMBL" id="JBDJPC010000001">
    <property type="protein sequence ID" value="KAL1516150.1"/>
    <property type="molecule type" value="Genomic_DNA"/>
</dbReference>
<sequence>MAEFHIVNESDKNLVPTETETPNSNKINVIQNIVINEADAVTMSSVSLSDSLILPSTSKSMNAYLNVPEKCERKSKRHIEPVPFAITSRLFQENFEAKRALKLEEEKNKLERKKIQEEKAATRSVSKNKQRTNSITESNVFIICKAGVTKNRFLKCNSCHQNFHRRCVPKPFQKKCIRNAENLFTCHMCYKDSHKENAPVIENHETRDNENEGNNCKFLADEQSIICDTCEDDEDYLFLCHICYVEKSEYETEEDIRSEEEKEKTEVEELLAIQGGSLVRKSPKVSYKKFSSLKCTGYAIKVWR</sequence>
<evidence type="ECO:0000313" key="3">
    <source>
        <dbReference type="Proteomes" id="UP001566132"/>
    </source>
</evidence>
<evidence type="ECO:0000313" key="2">
    <source>
        <dbReference type="EMBL" id="KAL1516150.1"/>
    </source>
</evidence>
<dbReference type="Proteomes" id="UP001566132">
    <property type="component" value="Unassembled WGS sequence"/>
</dbReference>
<accession>A0ABD1FA49</accession>
<reference evidence="2 3" key="1">
    <citation type="submission" date="2024-05" db="EMBL/GenBank/DDBJ databases">
        <title>Genetic variation in Jamaican populations of the coffee berry borer (Hypothenemus hampei).</title>
        <authorList>
            <person name="Errbii M."/>
            <person name="Myrie A."/>
        </authorList>
    </citation>
    <scope>NUCLEOTIDE SEQUENCE [LARGE SCALE GENOMIC DNA]</scope>
    <source>
        <strain evidence="2">JA-Hopewell-2020-01-JO</strain>
        <tissue evidence="2">Whole body</tissue>
    </source>
</reference>
<dbReference type="InterPro" id="IPR013083">
    <property type="entry name" value="Znf_RING/FYVE/PHD"/>
</dbReference>
<proteinExistence type="predicted"/>
<gene>
    <name evidence="2" type="ORF">ABEB36_000069</name>
</gene>
<evidence type="ECO:0000256" key="1">
    <source>
        <dbReference type="SAM" id="Coils"/>
    </source>
</evidence>
<feature type="coiled-coil region" evidence="1">
    <location>
        <begin position="93"/>
        <end position="123"/>
    </location>
</feature>
<keyword evidence="1" id="KW-0175">Coiled coil</keyword>